<dbReference type="EMBL" id="MHKQ01000014">
    <property type="protein sequence ID" value="OGY93953.1"/>
    <property type="molecule type" value="Genomic_DNA"/>
</dbReference>
<evidence type="ECO:0000256" key="7">
    <source>
        <dbReference type="ARBA" id="ARBA00022741"/>
    </source>
</evidence>
<evidence type="ECO:0000313" key="11">
    <source>
        <dbReference type="EMBL" id="OGY93953.1"/>
    </source>
</evidence>
<accession>A0A1G2BXP4</accession>
<dbReference type="AlphaFoldDB" id="A0A1G2BXP4"/>
<evidence type="ECO:0000256" key="2">
    <source>
        <dbReference type="ARBA" id="ARBA00007599"/>
    </source>
</evidence>
<name>A0A1G2BXP4_9BACT</name>
<evidence type="ECO:0000256" key="6">
    <source>
        <dbReference type="ARBA" id="ARBA00022723"/>
    </source>
</evidence>
<dbReference type="InterPro" id="IPR027417">
    <property type="entry name" value="P-loop_NTPase"/>
</dbReference>
<dbReference type="NCBIfam" id="TIGR00150">
    <property type="entry name" value="T6A_YjeE"/>
    <property type="match status" value="1"/>
</dbReference>
<evidence type="ECO:0000256" key="3">
    <source>
        <dbReference type="ARBA" id="ARBA00019010"/>
    </source>
</evidence>
<dbReference type="PANTHER" id="PTHR33540">
    <property type="entry name" value="TRNA THREONYLCARBAMOYLADENOSINE BIOSYNTHESIS PROTEIN TSAE"/>
    <property type="match status" value="1"/>
</dbReference>
<dbReference type="Gene3D" id="3.40.50.300">
    <property type="entry name" value="P-loop containing nucleotide triphosphate hydrolases"/>
    <property type="match status" value="1"/>
</dbReference>
<dbReference type="GO" id="GO:0046872">
    <property type="term" value="F:metal ion binding"/>
    <property type="evidence" value="ECO:0007669"/>
    <property type="project" value="UniProtKB-KW"/>
</dbReference>
<keyword evidence="9" id="KW-0460">Magnesium</keyword>
<dbReference type="GO" id="GO:0005737">
    <property type="term" value="C:cytoplasm"/>
    <property type="evidence" value="ECO:0007669"/>
    <property type="project" value="UniProtKB-SubCell"/>
</dbReference>
<keyword evidence="6" id="KW-0479">Metal-binding</keyword>
<evidence type="ECO:0000256" key="4">
    <source>
        <dbReference type="ARBA" id="ARBA00022490"/>
    </source>
</evidence>
<comment type="caution">
    <text evidence="11">The sequence shown here is derived from an EMBL/GenBank/DDBJ whole genome shotgun (WGS) entry which is preliminary data.</text>
</comment>
<dbReference type="SUPFAM" id="SSF52540">
    <property type="entry name" value="P-loop containing nucleoside triphosphate hydrolases"/>
    <property type="match status" value="1"/>
</dbReference>
<organism evidence="11 12">
    <name type="scientific">Candidatus Komeilibacteria bacterium RIFOXYC1_FULL_37_11</name>
    <dbReference type="NCBI Taxonomy" id="1798555"/>
    <lineage>
        <taxon>Bacteria</taxon>
        <taxon>Candidatus Komeiliibacteriota</taxon>
    </lineage>
</organism>
<dbReference type="Proteomes" id="UP000177626">
    <property type="component" value="Unassembled WGS sequence"/>
</dbReference>
<dbReference type="GO" id="GO:0016740">
    <property type="term" value="F:transferase activity"/>
    <property type="evidence" value="ECO:0007669"/>
    <property type="project" value="UniProtKB-KW"/>
</dbReference>
<evidence type="ECO:0000256" key="1">
    <source>
        <dbReference type="ARBA" id="ARBA00004496"/>
    </source>
</evidence>
<dbReference type="PANTHER" id="PTHR33540:SF2">
    <property type="entry name" value="TRNA THREONYLCARBAMOYLADENOSINE BIOSYNTHESIS PROTEIN TSAE"/>
    <property type="match status" value="1"/>
</dbReference>
<proteinExistence type="inferred from homology"/>
<dbReference type="InterPro" id="IPR003442">
    <property type="entry name" value="T6A_TsaE"/>
</dbReference>
<protein>
    <recommendedName>
        <fullName evidence="3">tRNA threonylcarbamoyladenosine biosynthesis protein TsaE</fullName>
    </recommendedName>
    <alternativeName>
        <fullName evidence="10">t(6)A37 threonylcarbamoyladenosine biosynthesis protein TsaE</fullName>
    </alternativeName>
</protein>
<evidence type="ECO:0000256" key="9">
    <source>
        <dbReference type="ARBA" id="ARBA00022842"/>
    </source>
</evidence>
<comment type="subcellular location">
    <subcellularLocation>
        <location evidence="1">Cytoplasm</location>
    </subcellularLocation>
</comment>
<evidence type="ECO:0000256" key="5">
    <source>
        <dbReference type="ARBA" id="ARBA00022694"/>
    </source>
</evidence>
<keyword evidence="4" id="KW-0963">Cytoplasm</keyword>
<evidence type="ECO:0000256" key="8">
    <source>
        <dbReference type="ARBA" id="ARBA00022840"/>
    </source>
</evidence>
<evidence type="ECO:0000313" key="12">
    <source>
        <dbReference type="Proteomes" id="UP000177626"/>
    </source>
</evidence>
<dbReference type="Pfam" id="PF02367">
    <property type="entry name" value="TsaE"/>
    <property type="match status" value="1"/>
</dbReference>
<keyword evidence="8" id="KW-0067">ATP-binding</keyword>
<sequence length="140" mass="15764">MREYTVKNLTETKKIATQLAKELVGGELLALTGNLGAGKTAFIQALAKTLGVKENITSPTFVLMKVYDIKYRKAKKFVHVDCYRLSGHEDLFDIGLGDYLNYDTVIVAIEWADKIANLPDRTIRINMELVENNKRKITVS</sequence>
<evidence type="ECO:0000256" key="10">
    <source>
        <dbReference type="ARBA" id="ARBA00032441"/>
    </source>
</evidence>
<dbReference type="GO" id="GO:0005524">
    <property type="term" value="F:ATP binding"/>
    <property type="evidence" value="ECO:0007669"/>
    <property type="project" value="UniProtKB-KW"/>
</dbReference>
<gene>
    <name evidence="11" type="ORF">A2406_03555</name>
</gene>
<keyword evidence="5" id="KW-0819">tRNA processing</keyword>
<reference evidence="11 12" key="1">
    <citation type="journal article" date="2016" name="Nat. Commun.">
        <title>Thousands of microbial genomes shed light on interconnected biogeochemical processes in an aquifer system.</title>
        <authorList>
            <person name="Anantharaman K."/>
            <person name="Brown C.T."/>
            <person name="Hug L.A."/>
            <person name="Sharon I."/>
            <person name="Castelle C.J."/>
            <person name="Probst A.J."/>
            <person name="Thomas B.C."/>
            <person name="Singh A."/>
            <person name="Wilkins M.J."/>
            <person name="Karaoz U."/>
            <person name="Brodie E.L."/>
            <person name="Williams K.H."/>
            <person name="Hubbard S.S."/>
            <person name="Banfield J.F."/>
        </authorList>
    </citation>
    <scope>NUCLEOTIDE SEQUENCE [LARGE SCALE GENOMIC DNA]</scope>
</reference>
<dbReference type="GO" id="GO:0002949">
    <property type="term" value="P:tRNA threonylcarbamoyladenosine modification"/>
    <property type="evidence" value="ECO:0007669"/>
    <property type="project" value="InterPro"/>
</dbReference>
<keyword evidence="7" id="KW-0547">Nucleotide-binding</keyword>
<keyword evidence="11" id="KW-0808">Transferase</keyword>
<comment type="similarity">
    <text evidence="2">Belongs to the TsaE family.</text>
</comment>